<proteinExistence type="predicted"/>
<gene>
    <name evidence="2" type="ORF">CALMAC_LOCUS17290</name>
</gene>
<feature type="compositionally biased region" description="Polar residues" evidence="1">
    <location>
        <begin position="1"/>
        <end position="12"/>
    </location>
</feature>
<accession>A0A653DHY8</accession>
<keyword evidence="3" id="KW-1185">Reference proteome</keyword>
<feature type="region of interest" description="Disordered" evidence="1">
    <location>
        <begin position="1"/>
        <end position="25"/>
    </location>
</feature>
<dbReference type="Proteomes" id="UP000410492">
    <property type="component" value="Unassembled WGS sequence"/>
</dbReference>
<evidence type="ECO:0000313" key="2">
    <source>
        <dbReference type="EMBL" id="VEN59152.1"/>
    </source>
</evidence>
<dbReference type="AlphaFoldDB" id="A0A653DHY8"/>
<evidence type="ECO:0000256" key="1">
    <source>
        <dbReference type="SAM" id="MobiDB-lite"/>
    </source>
</evidence>
<sequence>MVTKLSVTTRTGHSIESKSVSSSPKTSYLIFAPTSYLPSGG</sequence>
<protein>
    <submittedName>
        <fullName evidence="2">Uncharacterized protein</fullName>
    </submittedName>
</protein>
<dbReference type="EMBL" id="CAACVG010011925">
    <property type="protein sequence ID" value="VEN59152.1"/>
    <property type="molecule type" value="Genomic_DNA"/>
</dbReference>
<name>A0A653DHY8_CALMS</name>
<organism evidence="2 3">
    <name type="scientific">Callosobruchus maculatus</name>
    <name type="common">Southern cowpea weevil</name>
    <name type="synonym">Pulse bruchid</name>
    <dbReference type="NCBI Taxonomy" id="64391"/>
    <lineage>
        <taxon>Eukaryota</taxon>
        <taxon>Metazoa</taxon>
        <taxon>Ecdysozoa</taxon>
        <taxon>Arthropoda</taxon>
        <taxon>Hexapoda</taxon>
        <taxon>Insecta</taxon>
        <taxon>Pterygota</taxon>
        <taxon>Neoptera</taxon>
        <taxon>Endopterygota</taxon>
        <taxon>Coleoptera</taxon>
        <taxon>Polyphaga</taxon>
        <taxon>Cucujiformia</taxon>
        <taxon>Chrysomeloidea</taxon>
        <taxon>Chrysomelidae</taxon>
        <taxon>Bruchinae</taxon>
        <taxon>Bruchini</taxon>
        <taxon>Callosobruchus</taxon>
    </lineage>
</organism>
<evidence type="ECO:0000313" key="3">
    <source>
        <dbReference type="Proteomes" id="UP000410492"/>
    </source>
</evidence>
<reference evidence="2 3" key="1">
    <citation type="submission" date="2019-01" db="EMBL/GenBank/DDBJ databases">
        <authorList>
            <person name="Sayadi A."/>
        </authorList>
    </citation>
    <scope>NUCLEOTIDE SEQUENCE [LARGE SCALE GENOMIC DNA]</scope>
</reference>